<dbReference type="Pfam" id="PF13439">
    <property type="entry name" value="Glyco_transf_4"/>
    <property type="match status" value="1"/>
</dbReference>
<name>A0A5S9MTU1_9GAMM</name>
<dbReference type="EMBL" id="CACSIO010000001">
    <property type="protein sequence ID" value="CAA0078853.1"/>
    <property type="molecule type" value="Genomic_DNA"/>
</dbReference>
<evidence type="ECO:0000313" key="3">
    <source>
        <dbReference type="EMBL" id="CAA0078853.1"/>
    </source>
</evidence>
<dbReference type="PANTHER" id="PTHR45947:SF13">
    <property type="entry name" value="TRANSFERASE"/>
    <property type="match status" value="1"/>
</dbReference>
<dbReference type="PANTHER" id="PTHR45947">
    <property type="entry name" value="SULFOQUINOVOSYL TRANSFERASE SQD2"/>
    <property type="match status" value="1"/>
</dbReference>
<dbReference type="InterPro" id="IPR001296">
    <property type="entry name" value="Glyco_trans_1"/>
</dbReference>
<evidence type="ECO:0000313" key="4">
    <source>
        <dbReference type="Proteomes" id="UP000441399"/>
    </source>
</evidence>
<dbReference type="InterPro" id="IPR028098">
    <property type="entry name" value="Glyco_trans_4-like_N"/>
</dbReference>
<dbReference type="Proteomes" id="UP000441399">
    <property type="component" value="Unassembled WGS sequence"/>
</dbReference>
<dbReference type="EC" id="2.4.-.-" evidence="3"/>
<reference evidence="3 4" key="1">
    <citation type="submission" date="2019-11" db="EMBL/GenBank/DDBJ databases">
        <authorList>
            <person name="Holert J."/>
        </authorList>
    </citation>
    <scope>NUCLEOTIDE SEQUENCE [LARGE SCALE GENOMIC DNA]</scope>
    <source>
        <strain evidence="3">SB11_3</strain>
    </source>
</reference>
<feature type="domain" description="Glycosyl transferase family 1" evidence="1">
    <location>
        <begin position="210"/>
        <end position="363"/>
    </location>
</feature>
<keyword evidence="3" id="KW-0808">Transferase</keyword>
<keyword evidence="4" id="KW-1185">Reference proteome</keyword>
<dbReference type="GO" id="GO:0016757">
    <property type="term" value="F:glycosyltransferase activity"/>
    <property type="evidence" value="ECO:0007669"/>
    <property type="project" value="UniProtKB-KW"/>
</dbReference>
<dbReference type="InterPro" id="IPR050194">
    <property type="entry name" value="Glycosyltransferase_grp1"/>
</dbReference>
<protein>
    <submittedName>
        <fullName evidence="3">Teichuronic acid biosynthesis glycosyltransferase TuaC</fullName>
        <ecNumber evidence="3">2.4.-.-</ecNumber>
    </submittedName>
</protein>
<dbReference type="OrthoDB" id="9062832at2"/>
<keyword evidence="3" id="KW-0328">Glycosyltransferase</keyword>
<dbReference type="Pfam" id="PF00534">
    <property type="entry name" value="Glycos_transf_1"/>
    <property type="match status" value="1"/>
</dbReference>
<evidence type="ECO:0000259" key="1">
    <source>
        <dbReference type="Pfam" id="PF00534"/>
    </source>
</evidence>
<dbReference type="SUPFAM" id="SSF53756">
    <property type="entry name" value="UDP-Glycosyltransferase/glycogen phosphorylase"/>
    <property type="match status" value="1"/>
</dbReference>
<organism evidence="3 4">
    <name type="scientific">BD1-7 clade bacterium</name>
    <dbReference type="NCBI Taxonomy" id="2029982"/>
    <lineage>
        <taxon>Bacteria</taxon>
        <taxon>Pseudomonadati</taxon>
        <taxon>Pseudomonadota</taxon>
        <taxon>Gammaproteobacteria</taxon>
        <taxon>Cellvibrionales</taxon>
        <taxon>Spongiibacteraceae</taxon>
        <taxon>BD1-7 clade</taxon>
    </lineage>
</organism>
<sequence>MKILILHNRYQQAGGEDSVVHQEYAMLKRAGHTVELLEINNDNITGIKEKITTALRVIYSRPSKHQVAIKISTFKPDIVHCHNIFPRLSASVYDACREHNVPVVQTLHNYRFVCPTAILMFQGKPCERSIHHSPFWALRYKVYQGSLLGTFILCCNIAVHRWRNTWNTRVDRFITLTEFSRQKFIEAGFPAKKLAVKPNFFAPNDALTPNIQGIDLPERFALYVGRLSDEKGIEPLIEAFSGIKFPLVVVGDGPLMETLQSANLPDTIRLVGRVPSAQIPAFLEASDFLVLPSLCYEGFPMTIAEAFACSTPVIASRLGSMAEIVTHQSTGLLCPPGDADSLREAVLTLAAAPATISEYGQNAFNIYQQQYTEAANYQRLMQIYQEAIDD</sequence>
<dbReference type="AlphaFoldDB" id="A0A5S9MTU1"/>
<dbReference type="CDD" id="cd03801">
    <property type="entry name" value="GT4_PimA-like"/>
    <property type="match status" value="1"/>
</dbReference>
<dbReference type="Gene3D" id="3.40.50.2000">
    <property type="entry name" value="Glycogen Phosphorylase B"/>
    <property type="match status" value="2"/>
</dbReference>
<proteinExistence type="predicted"/>
<accession>A0A5S9MTU1</accession>
<gene>
    <name evidence="3" type="primary">tuaC</name>
    <name evidence="3" type="ORF">OPDIPICF_00045</name>
</gene>
<evidence type="ECO:0000259" key="2">
    <source>
        <dbReference type="Pfam" id="PF13439"/>
    </source>
</evidence>
<feature type="domain" description="Glycosyltransferase subfamily 4-like N-terminal" evidence="2">
    <location>
        <begin position="14"/>
        <end position="200"/>
    </location>
</feature>